<feature type="transmembrane region" description="Helical" evidence="1">
    <location>
        <begin position="249"/>
        <end position="270"/>
    </location>
</feature>
<keyword evidence="1" id="KW-0472">Membrane</keyword>
<evidence type="ECO:0000256" key="1">
    <source>
        <dbReference type="SAM" id="Phobius"/>
    </source>
</evidence>
<name>A0A377TH43_9GAMM</name>
<gene>
    <name evidence="2" type="ORF">NCTC12157_05129</name>
</gene>
<keyword evidence="1" id="KW-1133">Transmembrane helix</keyword>
<reference evidence="2 3" key="1">
    <citation type="submission" date="2018-06" db="EMBL/GenBank/DDBJ databases">
        <authorList>
            <consortium name="Pathogen Informatics"/>
            <person name="Doyle S."/>
        </authorList>
    </citation>
    <scope>NUCLEOTIDE SEQUENCE [LARGE SCALE GENOMIC DNA]</scope>
    <source>
        <strain evidence="2 3">NCTC12157</strain>
    </source>
</reference>
<dbReference type="AlphaFoldDB" id="A0A377TH43"/>
<organism evidence="2 3">
    <name type="scientific">Ewingella americana</name>
    <dbReference type="NCBI Taxonomy" id="41202"/>
    <lineage>
        <taxon>Bacteria</taxon>
        <taxon>Pseudomonadati</taxon>
        <taxon>Pseudomonadota</taxon>
        <taxon>Gammaproteobacteria</taxon>
        <taxon>Enterobacterales</taxon>
        <taxon>Yersiniaceae</taxon>
        <taxon>Ewingella</taxon>
    </lineage>
</organism>
<dbReference type="EMBL" id="UGGO01000002">
    <property type="protein sequence ID" value="STS10530.1"/>
    <property type="molecule type" value="Genomic_DNA"/>
</dbReference>
<accession>A0A377TH43</accession>
<keyword evidence="1" id="KW-0812">Transmembrane</keyword>
<dbReference type="Proteomes" id="UP000254304">
    <property type="component" value="Unassembled WGS sequence"/>
</dbReference>
<feature type="transmembrane region" description="Helical" evidence="1">
    <location>
        <begin position="219"/>
        <end position="243"/>
    </location>
</feature>
<protein>
    <submittedName>
        <fullName evidence="2">Uncharacterized protein</fullName>
    </submittedName>
</protein>
<sequence>MNATMLARSVMSGVISVPMDFYLGLERTFQDLDLSDGGRRIQNRNMQDDIRVGRAISKAFRDRNEITKIAKIIIDDSLKNLPEPVLQKLYDKLIGGATSMTSRTSTQLALSSYLGSKVVSGVMLSFISRIALRGLTGVMTGGVVAQGVISRACEASRRLQLQNPQLWQKLRLNDYDMLYFFFEEPLQNFIQMGETLRKIPLLHRSSSMLSKIIRLVRKLIAEVSGGLVLMAVVIGIFLAATLNEGAMRIIAPLLVLIAGLVVYGLTYLIAAKADRR</sequence>
<evidence type="ECO:0000313" key="2">
    <source>
        <dbReference type="EMBL" id="STS10530.1"/>
    </source>
</evidence>
<evidence type="ECO:0000313" key="3">
    <source>
        <dbReference type="Proteomes" id="UP000254304"/>
    </source>
</evidence>
<proteinExistence type="predicted"/>